<evidence type="ECO:0008006" key="2">
    <source>
        <dbReference type="Google" id="ProtNLM"/>
    </source>
</evidence>
<dbReference type="AlphaFoldDB" id="A0A075HM60"/>
<dbReference type="InterPro" id="IPR011604">
    <property type="entry name" value="PDDEXK-like_dom_sf"/>
</dbReference>
<evidence type="ECO:0000313" key="1">
    <source>
        <dbReference type="EMBL" id="AIF16370.1"/>
    </source>
</evidence>
<name>A0A075HM60_9EURY</name>
<protein>
    <recommendedName>
        <fullName evidence="2">PD-(D/E)XK endonuclease-like domain-containing protein</fullName>
    </recommendedName>
</protein>
<proteinExistence type="predicted"/>
<reference evidence="1" key="1">
    <citation type="journal article" date="2014" name="Genome Biol. Evol.">
        <title>Pangenome evidence for extensive interdomain horizontal transfer affecting lineage core and shell genes in uncultured planktonic thaumarchaeota and euryarchaeota.</title>
        <authorList>
            <person name="Deschamps P."/>
            <person name="Zivanovic Y."/>
            <person name="Moreira D."/>
            <person name="Rodriguez-Valera F."/>
            <person name="Lopez-Garcia P."/>
        </authorList>
    </citation>
    <scope>NUCLEOTIDE SEQUENCE</scope>
</reference>
<accession>A0A075HM60</accession>
<dbReference type="EMBL" id="KF901053">
    <property type="protein sequence ID" value="AIF16370.1"/>
    <property type="molecule type" value="Genomic_DNA"/>
</dbReference>
<organism evidence="1">
    <name type="scientific">uncultured marine group II/III euryarchaeote KM3_74_A11</name>
    <dbReference type="NCBI Taxonomy" id="1456500"/>
    <lineage>
        <taxon>Archaea</taxon>
        <taxon>Methanobacteriati</taxon>
        <taxon>Methanobacteriota</taxon>
        <taxon>environmental samples</taxon>
    </lineage>
</organism>
<sequence>MTISWWRSMGPNQFSGMLTCPRRVTLWIYGDQDRGIRARSSRRGDTVIDADNINIMKGNLMHDSIQGLFIEGIFSEEQYEHAYAVMKYASDEKMWTDEMIDLLEPEHRTMESGKWIHKDDVKAVYKALKKFRKYLYSNGLEKYIWTSEYRIEGTITSGVWGEIHLRGDVDLRGEDSEGNIILLELKSPHEWKEQWRTQIELYGLMQPDSVEQLIVWSPRRKSSCSLEEGVEHVNPVLNPEERYETNPTKWICEKCPDTLCRDRSPWC</sequence>
<dbReference type="Gene3D" id="3.90.320.10">
    <property type="match status" value="1"/>
</dbReference>